<reference evidence="2 3" key="1">
    <citation type="submission" date="2019-02" db="EMBL/GenBank/DDBJ databases">
        <title>Deep-cultivation of Planctomycetes and their phenomic and genomic characterization uncovers novel biology.</title>
        <authorList>
            <person name="Wiegand S."/>
            <person name="Jogler M."/>
            <person name="Boedeker C."/>
            <person name="Pinto D."/>
            <person name="Vollmers J."/>
            <person name="Rivas-Marin E."/>
            <person name="Kohn T."/>
            <person name="Peeters S.H."/>
            <person name="Heuer A."/>
            <person name="Rast P."/>
            <person name="Oberbeckmann S."/>
            <person name="Bunk B."/>
            <person name="Jeske O."/>
            <person name="Meyerdierks A."/>
            <person name="Storesund J.E."/>
            <person name="Kallscheuer N."/>
            <person name="Luecker S."/>
            <person name="Lage O.M."/>
            <person name="Pohl T."/>
            <person name="Merkel B.J."/>
            <person name="Hornburger P."/>
            <person name="Mueller R.-W."/>
            <person name="Bruemmer F."/>
            <person name="Labrenz M."/>
            <person name="Spormann A.M."/>
            <person name="Op Den Camp H."/>
            <person name="Overmann J."/>
            <person name="Amann R."/>
            <person name="Jetten M.S.M."/>
            <person name="Mascher T."/>
            <person name="Medema M.H."/>
            <person name="Devos D.P."/>
            <person name="Kaster A.-K."/>
            <person name="Ovreas L."/>
            <person name="Rohde M."/>
            <person name="Galperin M.Y."/>
            <person name="Jogler C."/>
        </authorList>
    </citation>
    <scope>NUCLEOTIDE SEQUENCE [LARGE SCALE GENOMIC DNA]</scope>
    <source>
        <strain evidence="2 3">Enr8</strain>
    </source>
</reference>
<accession>A0A5C5VA71</accession>
<evidence type="ECO:0000256" key="1">
    <source>
        <dbReference type="SAM" id="MobiDB-lite"/>
    </source>
</evidence>
<evidence type="ECO:0000313" key="2">
    <source>
        <dbReference type="EMBL" id="TWT34870.1"/>
    </source>
</evidence>
<protein>
    <submittedName>
        <fullName evidence="2">Uncharacterized protein</fullName>
    </submittedName>
</protein>
<evidence type="ECO:0000313" key="3">
    <source>
        <dbReference type="Proteomes" id="UP000318878"/>
    </source>
</evidence>
<gene>
    <name evidence="2" type="ORF">Enr8_22850</name>
</gene>
<proteinExistence type="predicted"/>
<dbReference type="EMBL" id="SJPF01000002">
    <property type="protein sequence ID" value="TWT34870.1"/>
    <property type="molecule type" value="Genomic_DNA"/>
</dbReference>
<feature type="compositionally biased region" description="Basic residues" evidence="1">
    <location>
        <begin position="18"/>
        <end position="30"/>
    </location>
</feature>
<dbReference type="AlphaFoldDB" id="A0A5C5VA71"/>
<dbReference type="Proteomes" id="UP000318878">
    <property type="component" value="Unassembled WGS sequence"/>
</dbReference>
<organism evidence="2 3">
    <name type="scientific">Blastopirellula retiformator</name>
    <dbReference type="NCBI Taxonomy" id="2527970"/>
    <lineage>
        <taxon>Bacteria</taxon>
        <taxon>Pseudomonadati</taxon>
        <taxon>Planctomycetota</taxon>
        <taxon>Planctomycetia</taxon>
        <taxon>Pirellulales</taxon>
        <taxon>Pirellulaceae</taxon>
        <taxon>Blastopirellula</taxon>
    </lineage>
</organism>
<keyword evidence="3" id="KW-1185">Reference proteome</keyword>
<feature type="region of interest" description="Disordered" evidence="1">
    <location>
        <begin position="1"/>
        <end position="41"/>
    </location>
</feature>
<sequence length="41" mass="4649">MILPKLYQIEKMKGNRSPNKRQKGGGKKQTQKANHTQAGVR</sequence>
<comment type="caution">
    <text evidence="2">The sequence shown here is derived from an EMBL/GenBank/DDBJ whole genome shotgun (WGS) entry which is preliminary data.</text>
</comment>
<name>A0A5C5VA71_9BACT</name>